<sequence length="258" mass="27578">MTDFDVQTLLDTVDHVATVEFSSGPRNYFSSSLIGALADTLEDLARRGARAVMLRSQGRHFCAGADFSDGSGAACLFDETGRHLYEHAGRILKQPLPVVVAVQGAAIGGGLGLALTGDLRVGTPGSRFIAPFGSLGLHHGFGLSVTLPWVVGEQRALDLLLTGREVRGSEAVTMGLVDRMVDENCLTEAARDLASGIAAQAPIAVQSIRRTMRSRVAMSFAEAVAHERREQDRHALTADHQEAIAAFNARRRPAFGHH</sequence>
<dbReference type="InterPro" id="IPR029045">
    <property type="entry name" value="ClpP/crotonase-like_dom_sf"/>
</dbReference>
<dbReference type="PANTHER" id="PTHR11941:SF54">
    <property type="entry name" value="ENOYL-COA HYDRATASE, MITOCHONDRIAL"/>
    <property type="match status" value="1"/>
</dbReference>
<keyword evidence="1" id="KW-0413">Isomerase</keyword>
<organism evidence="1 2">
    <name type="scientific">Aeromicrobium phragmitis</name>
    <dbReference type="NCBI Taxonomy" id="2478914"/>
    <lineage>
        <taxon>Bacteria</taxon>
        <taxon>Bacillati</taxon>
        <taxon>Actinomycetota</taxon>
        <taxon>Actinomycetes</taxon>
        <taxon>Propionibacteriales</taxon>
        <taxon>Nocardioidaceae</taxon>
        <taxon>Aeromicrobium</taxon>
    </lineage>
</organism>
<keyword evidence="2" id="KW-1185">Reference proteome</keyword>
<dbReference type="Gene3D" id="3.90.226.10">
    <property type="entry name" value="2-enoyl-CoA Hydratase, Chain A, domain 1"/>
    <property type="match status" value="1"/>
</dbReference>
<protein>
    <submittedName>
        <fullName evidence="1">Enoyl-CoA hydratase/isomerase family protein</fullName>
    </submittedName>
</protein>
<dbReference type="OrthoDB" id="9777711at2"/>
<dbReference type="EMBL" id="RDBF01000001">
    <property type="protein sequence ID" value="RLV57252.1"/>
    <property type="molecule type" value="Genomic_DNA"/>
</dbReference>
<dbReference type="InterPro" id="IPR001753">
    <property type="entry name" value="Enoyl-CoA_hydra/iso"/>
</dbReference>
<dbReference type="RefSeq" id="WP_121792660.1">
    <property type="nucleotide sequence ID" value="NZ_RDBF01000001.1"/>
</dbReference>
<proteinExistence type="predicted"/>
<name>A0A3L8PTB8_9ACTN</name>
<gene>
    <name evidence="1" type="ORF">D9V41_00945</name>
</gene>
<dbReference type="CDD" id="cd06558">
    <property type="entry name" value="crotonase-like"/>
    <property type="match status" value="1"/>
</dbReference>
<dbReference type="AlphaFoldDB" id="A0A3L8PTB8"/>
<dbReference type="SUPFAM" id="SSF52096">
    <property type="entry name" value="ClpP/crotonase"/>
    <property type="match status" value="1"/>
</dbReference>
<evidence type="ECO:0000313" key="2">
    <source>
        <dbReference type="Proteomes" id="UP000282515"/>
    </source>
</evidence>
<dbReference type="GO" id="GO:0006635">
    <property type="term" value="P:fatty acid beta-oxidation"/>
    <property type="evidence" value="ECO:0007669"/>
    <property type="project" value="TreeGrafter"/>
</dbReference>
<dbReference type="Proteomes" id="UP000282515">
    <property type="component" value="Unassembled WGS sequence"/>
</dbReference>
<dbReference type="Pfam" id="PF00378">
    <property type="entry name" value="ECH_1"/>
    <property type="match status" value="1"/>
</dbReference>
<dbReference type="GO" id="GO:0016853">
    <property type="term" value="F:isomerase activity"/>
    <property type="evidence" value="ECO:0007669"/>
    <property type="project" value="UniProtKB-KW"/>
</dbReference>
<comment type="caution">
    <text evidence="1">The sequence shown here is derived from an EMBL/GenBank/DDBJ whole genome shotgun (WGS) entry which is preliminary data.</text>
</comment>
<accession>A0A3L8PTB8</accession>
<dbReference type="PANTHER" id="PTHR11941">
    <property type="entry name" value="ENOYL-COA HYDRATASE-RELATED"/>
    <property type="match status" value="1"/>
</dbReference>
<reference evidence="1 2" key="1">
    <citation type="submission" date="2018-10" db="EMBL/GenBank/DDBJ databases">
        <title>Aeromicrobium sp. 9W16Y-2 whole genome shotgun sequence.</title>
        <authorList>
            <person name="Li F."/>
        </authorList>
    </citation>
    <scope>NUCLEOTIDE SEQUENCE [LARGE SCALE GENOMIC DNA]</scope>
    <source>
        <strain evidence="1 2">9W16Y-2</strain>
    </source>
</reference>
<evidence type="ECO:0000313" key="1">
    <source>
        <dbReference type="EMBL" id="RLV57252.1"/>
    </source>
</evidence>